<feature type="compositionally biased region" description="Basic and acidic residues" evidence="1">
    <location>
        <begin position="248"/>
        <end position="273"/>
    </location>
</feature>
<proteinExistence type="predicted"/>
<feature type="compositionally biased region" description="Pro residues" evidence="1">
    <location>
        <begin position="824"/>
        <end position="838"/>
    </location>
</feature>
<dbReference type="AlphaFoldDB" id="I2FV72"/>
<feature type="domain" description="GLTSCR protein conserved" evidence="2">
    <location>
        <begin position="149"/>
        <end position="219"/>
    </location>
</feature>
<feature type="compositionally biased region" description="Basic and acidic residues" evidence="1">
    <location>
        <begin position="79"/>
        <end position="103"/>
    </location>
</feature>
<feature type="compositionally biased region" description="Basic residues" evidence="1">
    <location>
        <begin position="646"/>
        <end position="656"/>
    </location>
</feature>
<feature type="region of interest" description="Disordered" evidence="1">
    <location>
        <begin position="525"/>
        <end position="549"/>
    </location>
</feature>
<dbReference type="HOGENOM" id="CLU_332068_0_0_1"/>
<dbReference type="OrthoDB" id="2556847at2759"/>
<evidence type="ECO:0000256" key="1">
    <source>
        <dbReference type="SAM" id="MobiDB-lite"/>
    </source>
</evidence>
<feature type="compositionally biased region" description="Low complexity" evidence="1">
    <location>
        <begin position="448"/>
        <end position="475"/>
    </location>
</feature>
<keyword evidence="4" id="KW-1185">Reference proteome</keyword>
<dbReference type="eggNOG" id="ENOG502SBQI">
    <property type="taxonomic scope" value="Eukaryota"/>
</dbReference>
<feature type="compositionally biased region" description="Polar residues" evidence="1">
    <location>
        <begin position="770"/>
        <end position="779"/>
    </location>
</feature>
<feature type="compositionally biased region" description="Low complexity" evidence="1">
    <location>
        <begin position="798"/>
        <end position="823"/>
    </location>
</feature>
<accession>I2FV72</accession>
<feature type="region of interest" description="Disordered" evidence="1">
    <location>
        <begin position="399"/>
        <end position="475"/>
    </location>
</feature>
<feature type="compositionally biased region" description="Basic and acidic residues" evidence="1">
    <location>
        <begin position="399"/>
        <end position="432"/>
    </location>
</feature>
<organism evidence="3 4">
    <name type="scientific">Ustilago hordei</name>
    <name type="common">Barley covered smut fungus</name>
    <dbReference type="NCBI Taxonomy" id="120017"/>
    <lineage>
        <taxon>Eukaryota</taxon>
        <taxon>Fungi</taxon>
        <taxon>Dikarya</taxon>
        <taxon>Basidiomycota</taxon>
        <taxon>Ustilaginomycotina</taxon>
        <taxon>Ustilaginomycetes</taxon>
        <taxon>Ustilaginales</taxon>
        <taxon>Ustilaginaceae</taxon>
        <taxon>Ustilago</taxon>
    </lineage>
</organism>
<evidence type="ECO:0000313" key="3">
    <source>
        <dbReference type="EMBL" id="CCF50815.1"/>
    </source>
</evidence>
<feature type="compositionally biased region" description="Polar residues" evidence="1">
    <location>
        <begin position="104"/>
        <end position="119"/>
    </location>
</feature>
<feature type="compositionally biased region" description="Low complexity" evidence="1">
    <location>
        <begin position="620"/>
        <end position="630"/>
    </location>
</feature>
<feature type="compositionally biased region" description="Pro residues" evidence="1">
    <location>
        <begin position="658"/>
        <end position="668"/>
    </location>
</feature>
<dbReference type="STRING" id="1128400.I2FV72"/>
<evidence type="ECO:0000313" key="4">
    <source>
        <dbReference type="Proteomes" id="UP000006174"/>
    </source>
</evidence>
<feature type="compositionally biased region" description="Low complexity" evidence="1">
    <location>
        <begin position="591"/>
        <end position="612"/>
    </location>
</feature>
<dbReference type="InterPro" id="IPR015671">
    <property type="entry name" value="GSCR1_dom"/>
</dbReference>
<sequence length="962" mass="99691">MQAYHSVSSSTSSSQHHQHQNSGTFPPTNASLTIDPAALLGGGPTPTPAPSTLANSRNNSAATPMTLKQEPDDGQSTTFEHHTTHAKREREHRPKATDVDASKQRSISATPRAGNQQDDGMSPVIHLVDTQIKTEKEPATLVDELLQRDHKAILRPDLSPFADARDALRRLLPYHVWNIPHHDLLKALDLSEDPVLSQVRVRKHRRIARLADCKRSEARHTATAPSSSQAQQDDSAQTSAQPGPSTMKADEQQLKEAGAEPKKEKHSEDRQRLNAADHDAALNQLGLPIPLPEVPQPDFPSLDFAESIFARRDALASRFRRTLTALDTAHKRAPNTSLSLEHLERLAYNDDREEVLAQIQELKALKAKLETLEEQKGIDPKKSSAKVNLSFAITDEIEREREKEREIERIKRQQERAAAKAAKLEKERENRHRLGIFTPPPEPPAAPAPVASTTTTTAPSPTSTAPVTPAPAGVVPSTSGLLTSATMQMPSPYSAVSTPASTPGGYPFSPGANLPYAQQYQMSQAGPNGIAMPSPQIGPGSAYSSMPGTPLTPGAVPPFAMMPGAHGFGSQGMPMPPGVAAMGTPTSAPFATAGPSIPGTPATPTATPSKPPSKSKAKAKAAATSGTPGAPGTPGNPGVTPGPTPHRGRGRPRKHPLPGTPGGPPIPKPRNKKLKPGEPGASGSKPATLGTPSGTAMSPPSVPAGAGATAMRPPSASPAPPTMPGPAPGYSGEMFASALPPTPTAVRPPAGSPPASAPVVMDVRPPTMHPTLTSATSLNMPCATPPPSKPSASPSPAPSTAAAATKETPAKSPTPTANGTASAPPAPAPAPSPAPAPAAAPAAANPSIPNHPIPLLIPVASLPRLSALGVSPVPSPHIRPIIGLNGQPQGLQGLPIPIDPAQSVPAVLLGISEGAAEAANGEGKQQILHISVVLSRLSPSQLSGLAVLMQSLQAQVEADKRK</sequence>
<name>I2FV72_USTHO</name>
<reference evidence="3 4" key="1">
    <citation type="journal article" date="2012" name="Plant Cell">
        <title>Genome comparison of barley and maize smut fungi reveals targeted loss of RNA silencing components and species-specific presence of transposable elements.</title>
        <authorList>
            <person name="Laurie J.D."/>
            <person name="Ali S."/>
            <person name="Linning R."/>
            <person name="Mannhaupt G."/>
            <person name="Wong P."/>
            <person name="Gueldener U."/>
            <person name="Muensterkoetter M."/>
            <person name="Moore R."/>
            <person name="Kahmann R."/>
            <person name="Bakkeren G."/>
            <person name="Schirawski J."/>
        </authorList>
    </citation>
    <scope>NUCLEOTIDE SEQUENCE [LARGE SCALE GENOMIC DNA]</scope>
    <source>
        <strain evidence="4">Uh4875-4</strain>
    </source>
</reference>
<evidence type="ECO:0000259" key="2">
    <source>
        <dbReference type="Pfam" id="PF15249"/>
    </source>
</evidence>
<feature type="compositionally biased region" description="Pro residues" evidence="1">
    <location>
        <begin position="438"/>
        <end position="447"/>
    </location>
</feature>
<dbReference type="Proteomes" id="UP000006174">
    <property type="component" value="Unassembled WGS sequence"/>
</dbReference>
<feature type="compositionally biased region" description="Polar residues" evidence="1">
    <location>
        <begin position="23"/>
        <end position="32"/>
    </location>
</feature>
<feature type="compositionally biased region" description="Low complexity" evidence="1">
    <location>
        <begin position="1"/>
        <end position="15"/>
    </location>
</feature>
<feature type="region of interest" description="Disordered" evidence="1">
    <location>
        <begin position="212"/>
        <end position="273"/>
    </location>
</feature>
<feature type="compositionally biased region" description="Low complexity" evidence="1">
    <location>
        <begin position="222"/>
        <end position="242"/>
    </location>
</feature>
<dbReference type="OMA" id="HKRAPNT"/>
<feature type="compositionally biased region" description="Pro residues" evidence="1">
    <location>
        <begin position="715"/>
        <end position="727"/>
    </location>
</feature>
<comment type="caution">
    <text evidence="3">The sequence shown here is derived from an EMBL/GenBank/DDBJ whole genome shotgun (WGS) entry which is preliminary data.</text>
</comment>
<gene>
    <name evidence="3" type="ORF">UHOR_06401</name>
</gene>
<dbReference type="Pfam" id="PF15249">
    <property type="entry name" value="GLTSCR1"/>
    <property type="match status" value="1"/>
</dbReference>
<feature type="region of interest" description="Disordered" evidence="1">
    <location>
        <begin position="1"/>
        <end position="121"/>
    </location>
</feature>
<protein>
    <recommendedName>
        <fullName evidence="2">GLTSCR protein conserved domain-containing protein</fullName>
    </recommendedName>
</protein>
<dbReference type="EMBL" id="CAGI01000158">
    <property type="protein sequence ID" value="CCF50815.1"/>
    <property type="molecule type" value="Genomic_DNA"/>
</dbReference>
<feature type="compositionally biased region" description="Pro residues" evidence="1">
    <location>
        <begin position="783"/>
        <end position="797"/>
    </location>
</feature>
<feature type="region of interest" description="Disordered" evidence="1">
    <location>
        <begin position="576"/>
        <end position="843"/>
    </location>
</feature>